<name>A0A4U5M498_STECR</name>
<proteinExistence type="predicted"/>
<gene>
    <name evidence="1" type="ORF">L596_027417</name>
</gene>
<evidence type="ECO:0000313" key="1">
    <source>
        <dbReference type="EMBL" id="TKR63607.1"/>
    </source>
</evidence>
<reference evidence="1 2" key="1">
    <citation type="journal article" date="2015" name="Genome Biol.">
        <title>Comparative genomics of Steinernema reveals deeply conserved gene regulatory networks.</title>
        <authorList>
            <person name="Dillman A.R."/>
            <person name="Macchietto M."/>
            <person name="Porter C.F."/>
            <person name="Rogers A."/>
            <person name="Williams B."/>
            <person name="Antoshechkin I."/>
            <person name="Lee M.M."/>
            <person name="Goodwin Z."/>
            <person name="Lu X."/>
            <person name="Lewis E.E."/>
            <person name="Goodrich-Blair H."/>
            <person name="Stock S.P."/>
            <person name="Adams B.J."/>
            <person name="Sternberg P.W."/>
            <person name="Mortazavi A."/>
        </authorList>
    </citation>
    <scope>NUCLEOTIDE SEQUENCE [LARGE SCALE GENOMIC DNA]</scope>
    <source>
        <strain evidence="1 2">ALL</strain>
    </source>
</reference>
<accession>A0A4U5M498</accession>
<protein>
    <submittedName>
        <fullName evidence="1">Uncharacterized protein</fullName>
    </submittedName>
</protein>
<dbReference type="AlphaFoldDB" id="A0A4U5M498"/>
<comment type="caution">
    <text evidence="1">The sequence shown here is derived from an EMBL/GenBank/DDBJ whole genome shotgun (WGS) entry which is preliminary data.</text>
</comment>
<sequence length="92" mass="10228">MAVTSWRSGQFGRWILPLKSLNQLPAVDRSTEGIRSTKTALEHLRSGQRSFSFSNASSKVQTSLLSSSLDHLCRTRLLVPGSWRRGGGKERV</sequence>
<evidence type="ECO:0000313" key="2">
    <source>
        <dbReference type="Proteomes" id="UP000298663"/>
    </source>
</evidence>
<keyword evidence="2" id="KW-1185">Reference proteome</keyword>
<organism evidence="1 2">
    <name type="scientific">Steinernema carpocapsae</name>
    <name type="common">Entomopathogenic nematode</name>
    <dbReference type="NCBI Taxonomy" id="34508"/>
    <lineage>
        <taxon>Eukaryota</taxon>
        <taxon>Metazoa</taxon>
        <taxon>Ecdysozoa</taxon>
        <taxon>Nematoda</taxon>
        <taxon>Chromadorea</taxon>
        <taxon>Rhabditida</taxon>
        <taxon>Tylenchina</taxon>
        <taxon>Panagrolaimomorpha</taxon>
        <taxon>Strongyloidoidea</taxon>
        <taxon>Steinernematidae</taxon>
        <taxon>Steinernema</taxon>
    </lineage>
</organism>
<reference evidence="1 2" key="2">
    <citation type="journal article" date="2019" name="G3 (Bethesda)">
        <title>Hybrid Assembly of the Genome of the Entomopathogenic Nematode Steinernema carpocapsae Identifies the X-Chromosome.</title>
        <authorList>
            <person name="Serra L."/>
            <person name="Macchietto M."/>
            <person name="Macias-Munoz A."/>
            <person name="McGill C.J."/>
            <person name="Rodriguez I.M."/>
            <person name="Rodriguez B."/>
            <person name="Murad R."/>
            <person name="Mortazavi A."/>
        </authorList>
    </citation>
    <scope>NUCLEOTIDE SEQUENCE [LARGE SCALE GENOMIC DNA]</scope>
    <source>
        <strain evidence="1 2">ALL</strain>
    </source>
</reference>
<dbReference type="EMBL" id="AZBU02000010">
    <property type="protein sequence ID" value="TKR63607.1"/>
    <property type="molecule type" value="Genomic_DNA"/>
</dbReference>
<dbReference type="Proteomes" id="UP000298663">
    <property type="component" value="Unassembled WGS sequence"/>
</dbReference>